<feature type="transmembrane region" description="Helical" evidence="1">
    <location>
        <begin position="12"/>
        <end position="31"/>
    </location>
</feature>
<reference evidence="2 3" key="1">
    <citation type="submission" date="2024-06" db="EMBL/GenBank/DDBJ databases">
        <title>Genomic Encyclopedia of Type Strains, Phase IV (KMG-IV): sequencing the most valuable type-strain genomes for metagenomic binning, comparative biology and taxonomic classification.</title>
        <authorList>
            <person name="Goeker M."/>
        </authorList>
    </citation>
    <scope>NUCLEOTIDE SEQUENCE [LARGE SCALE GENOMIC DNA]</scope>
    <source>
        <strain evidence="2 3">DSM 105042</strain>
    </source>
</reference>
<evidence type="ECO:0000313" key="2">
    <source>
        <dbReference type="EMBL" id="MET3585839.1"/>
    </source>
</evidence>
<sequence length="76" mass="8536">MISRSWIRQSHRWLGIALTLTIAANFVAMALGPPPVIIVYAPLPPLSLLILSGLYMFFQPYRVSSRHSVSQVNEQN</sequence>
<dbReference type="EMBL" id="JBEPLJ010000006">
    <property type="protein sequence ID" value="MET3585839.1"/>
    <property type="molecule type" value="Genomic_DNA"/>
</dbReference>
<keyword evidence="3" id="KW-1185">Reference proteome</keyword>
<keyword evidence="1" id="KW-1133">Transmembrane helix</keyword>
<name>A0ABV2H5K3_9HYPH</name>
<gene>
    <name evidence="2" type="ORF">ABID21_001948</name>
</gene>
<evidence type="ECO:0008006" key="4">
    <source>
        <dbReference type="Google" id="ProtNLM"/>
    </source>
</evidence>
<protein>
    <recommendedName>
        <fullName evidence="4">Transmembrane protein</fullName>
    </recommendedName>
</protein>
<dbReference type="Proteomes" id="UP001549031">
    <property type="component" value="Unassembled WGS sequence"/>
</dbReference>
<organism evidence="2 3">
    <name type="scientific">Pseudorhizobium tarimense</name>
    <dbReference type="NCBI Taxonomy" id="1079109"/>
    <lineage>
        <taxon>Bacteria</taxon>
        <taxon>Pseudomonadati</taxon>
        <taxon>Pseudomonadota</taxon>
        <taxon>Alphaproteobacteria</taxon>
        <taxon>Hyphomicrobiales</taxon>
        <taxon>Rhizobiaceae</taxon>
        <taxon>Rhizobium/Agrobacterium group</taxon>
        <taxon>Pseudorhizobium</taxon>
    </lineage>
</organism>
<accession>A0ABV2H5K3</accession>
<keyword evidence="1" id="KW-0472">Membrane</keyword>
<evidence type="ECO:0000313" key="3">
    <source>
        <dbReference type="Proteomes" id="UP001549031"/>
    </source>
</evidence>
<feature type="transmembrane region" description="Helical" evidence="1">
    <location>
        <begin position="37"/>
        <end position="58"/>
    </location>
</feature>
<comment type="caution">
    <text evidence="2">The sequence shown here is derived from an EMBL/GenBank/DDBJ whole genome shotgun (WGS) entry which is preliminary data.</text>
</comment>
<keyword evidence="1" id="KW-0812">Transmembrane</keyword>
<evidence type="ECO:0000256" key="1">
    <source>
        <dbReference type="SAM" id="Phobius"/>
    </source>
</evidence>
<dbReference type="RefSeq" id="WP_247243760.1">
    <property type="nucleotide sequence ID" value="NZ_JALJRA010000006.1"/>
</dbReference>
<proteinExistence type="predicted"/>